<organism evidence="1 2">
    <name type="scientific">Paenibacillus polymyxa</name>
    <name type="common">Bacillus polymyxa</name>
    <dbReference type="NCBI Taxonomy" id="1406"/>
    <lineage>
        <taxon>Bacteria</taxon>
        <taxon>Bacillati</taxon>
        <taxon>Bacillota</taxon>
        <taxon>Bacilli</taxon>
        <taxon>Bacillales</taxon>
        <taxon>Paenibacillaceae</taxon>
        <taxon>Paenibacillus</taxon>
    </lineage>
</organism>
<dbReference type="AlphaFoldDB" id="A0A378XV44"/>
<name>A0A378XV44_PAEPO</name>
<protein>
    <submittedName>
        <fullName evidence="1">Uncharacterized protein</fullName>
    </submittedName>
</protein>
<dbReference type="GeneID" id="93350088"/>
<dbReference type="RefSeq" id="WP_019686485.1">
    <property type="nucleotide sequence ID" value="NZ_CP036496.1"/>
</dbReference>
<gene>
    <name evidence="1" type="ORF">NCTC10343_01292</name>
</gene>
<dbReference type="Proteomes" id="UP000254400">
    <property type="component" value="Unassembled WGS sequence"/>
</dbReference>
<reference evidence="1 2" key="1">
    <citation type="submission" date="2018-06" db="EMBL/GenBank/DDBJ databases">
        <authorList>
            <consortium name="Pathogen Informatics"/>
            <person name="Doyle S."/>
        </authorList>
    </citation>
    <scope>NUCLEOTIDE SEQUENCE [LARGE SCALE GENOMIC DNA]</scope>
    <source>
        <strain evidence="1 2">NCTC10343</strain>
    </source>
</reference>
<proteinExistence type="predicted"/>
<sequence>MASNYEPIKVVYNSIVEVTVSAGGFQSIINTAAFLTLQQAEFFKSELLNAARKYEGRPTNYSNLWAMADDVQRLISKYKSVGWIVV</sequence>
<evidence type="ECO:0000313" key="1">
    <source>
        <dbReference type="EMBL" id="SUA67448.1"/>
    </source>
</evidence>
<dbReference type="EMBL" id="UGSC01000001">
    <property type="protein sequence ID" value="SUA67448.1"/>
    <property type="molecule type" value="Genomic_DNA"/>
</dbReference>
<evidence type="ECO:0000313" key="2">
    <source>
        <dbReference type="Proteomes" id="UP000254400"/>
    </source>
</evidence>
<accession>A0A378XV44</accession>